<dbReference type="OrthoDB" id="10266364at2759"/>
<evidence type="ECO:0000256" key="3">
    <source>
        <dbReference type="ARBA" id="ARBA00022898"/>
    </source>
</evidence>
<dbReference type="Gene3D" id="3.40.50.1100">
    <property type="match status" value="2"/>
</dbReference>
<organism evidence="5 6">
    <name type="scientific">Protea cynaroides</name>
    <dbReference type="NCBI Taxonomy" id="273540"/>
    <lineage>
        <taxon>Eukaryota</taxon>
        <taxon>Viridiplantae</taxon>
        <taxon>Streptophyta</taxon>
        <taxon>Embryophyta</taxon>
        <taxon>Tracheophyta</taxon>
        <taxon>Spermatophyta</taxon>
        <taxon>Magnoliopsida</taxon>
        <taxon>Proteales</taxon>
        <taxon>Proteaceae</taxon>
        <taxon>Protea</taxon>
    </lineage>
</organism>
<dbReference type="EMBL" id="JAMYWD010000009">
    <property type="protein sequence ID" value="KAJ4960099.1"/>
    <property type="molecule type" value="Genomic_DNA"/>
</dbReference>
<dbReference type="PANTHER" id="PTHR43780">
    <property type="entry name" value="1-AMINOCYCLOPROPANE-1-CARBOXYLATE DEAMINASE-RELATED"/>
    <property type="match status" value="1"/>
</dbReference>
<feature type="region of interest" description="Disordered" evidence="4">
    <location>
        <begin position="1"/>
        <end position="31"/>
    </location>
</feature>
<dbReference type="GO" id="GO:0019148">
    <property type="term" value="F:D-cysteine desulfhydrase activity"/>
    <property type="evidence" value="ECO:0007669"/>
    <property type="project" value="TreeGrafter"/>
</dbReference>
<dbReference type="Proteomes" id="UP001141806">
    <property type="component" value="Unassembled WGS sequence"/>
</dbReference>
<accession>A0A9Q0HAB7</accession>
<comment type="similarity">
    <text evidence="2">Belongs to the ACC deaminase/D-cysteine desulfhydrase family.</text>
</comment>
<evidence type="ECO:0000313" key="6">
    <source>
        <dbReference type="Proteomes" id="UP001141806"/>
    </source>
</evidence>
<evidence type="ECO:0008006" key="7">
    <source>
        <dbReference type="Google" id="ProtNLM"/>
    </source>
</evidence>
<evidence type="ECO:0000256" key="1">
    <source>
        <dbReference type="ARBA" id="ARBA00001933"/>
    </source>
</evidence>
<comment type="cofactor">
    <cofactor evidence="1">
        <name>pyridoxal 5'-phosphate</name>
        <dbReference type="ChEBI" id="CHEBI:597326"/>
    </cofactor>
</comment>
<evidence type="ECO:0000313" key="5">
    <source>
        <dbReference type="EMBL" id="KAJ4960099.1"/>
    </source>
</evidence>
<protein>
    <recommendedName>
        <fullName evidence="7">D-cysteine desulfhydrase 2, mitochondrial</fullName>
    </recommendedName>
</protein>
<gene>
    <name evidence="5" type="ORF">NE237_020009</name>
</gene>
<evidence type="ECO:0000256" key="2">
    <source>
        <dbReference type="ARBA" id="ARBA00008639"/>
    </source>
</evidence>
<proteinExistence type="inferred from homology"/>
<evidence type="ECO:0000256" key="4">
    <source>
        <dbReference type="SAM" id="MobiDB-lite"/>
    </source>
</evidence>
<dbReference type="AlphaFoldDB" id="A0A9Q0HAB7"/>
<reference evidence="5" key="1">
    <citation type="journal article" date="2023" name="Plant J.">
        <title>The genome of the king protea, Protea cynaroides.</title>
        <authorList>
            <person name="Chang J."/>
            <person name="Duong T.A."/>
            <person name="Schoeman C."/>
            <person name="Ma X."/>
            <person name="Roodt D."/>
            <person name="Barker N."/>
            <person name="Li Z."/>
            <person name="Van de Peer Y."/>
            <person name="Mizrachi E."/>
        </authorList>
    </citation>
    <scope>NUCLEOTIDE SEQUENCE</scope>
    <source>
        <tissue evidence="5">Young leaves</tissue>
    </source>
</reference>
<keyword evidence="6" id="KW-1185">Reference proteome</keyword>
<name>A0A9Q0HAB7_9MAGN</name>
<dbReference type="InterPro" id="IPR027278">
    <property type="entry name" value="ACCD_DCysDesulf"/>
</dbReference>
<comment type="caution">
    <text evidence="5">The sequence shown here is derived from an EMBL/GenBank/DDBJ whole genome shotgun (WGS) entry which is preliminary data.</text>
</comment>
<dbReference type="FunFam" id="3.40.50.1100:FF:000081">
    <property type="entry name" value="D-cysteine desulfhydrase 2 mitochondrial"/>
    <property type="match status" value="1"/>
</dbReference>
<dbReference type="SUPFAM" id="SSF53686">
    <property type="entry name" value="Tryptophan synthase beta subunit-like PLP-dependent enzymes"/>
    <property type="match status" value="1"/>
</dbReference>
<dbReference type="PANTHER" id="PTHR43780:SF7">
    <property type="entry name" value="D-CYSTEINE DESULFHYDRASE 2, MITOCHONDRIAL"/>
    <property type="match status" value="1"/>
</dbReference>
<keyword evidence="3" id="KW-0663">Pyridoxal phosphate</keyword>
<dbReference type="InterPro" id="IPR036052">
    <property type="entry name" value="TrpB-like_PALP_sf"/>
</dbReference>
<sequence>MRLQQLPRNPAVSATKDELRSRAFSKSSRGIPKPMHCGKTFMSELLARRWALLSPSTKIHQIILSEMQLQHGGRTSVRFTFSNNTQPSLASMMEKNKQGLSFYVVRDDLLHPLVNGNKKRKLDGLLPILEHLLVTDVVTCGGCQSAHTAAVAVSCAERGLKSHLLLRGEQPEVLTGYNLISTMYGNVTYIPRSIYAKRAEMLERHANFVAGGGSVIRLTDILNKSFASWNSEEVTFGQVDALRSTVVDALRSTVMPCETEKDPRKVIIINEGAGDAIGLLGVIRLVEYLSQTDLFGREQSIKLVVDAGTGTTAIGLGIGARCLGLPWEVTAVMLADSIEGYKKQEERLISDFKMYCGLHLSDRALNGLDGGIVHWVERIHRRKFGNVLEGEVEVCQQIAKQTGVLVDPIYTLAAWEHAMFLCQNLDRDTKVVMLHTGGTLGMFGLAQRSSNNIIKGMSWLVSIL</sequence>